<accession>A0ABD4A5I4</accession>
<evidence type="ECO:0000313" key="1">
    <source>
        <dbReference type="EMBL" id="KIO72074.1"/>
    </source>
</evidence>
<name>A0ABD4A5I4_9BACI</name>
<evidence type="ECO:0000313" key="2">
    <source>
        <dbReference type="Proteomes" id="UP000032076"/>
    </source>
</evidence>
<dbReference type="AlphaFoldDB" id="A0ABD4A5I4"/>
<comment type="caution">
    <text evidence="1">The sequence shown here is derived from an EMBL/GenBank/DDBJ whole genome shotgun (WGS) entry which is preliminary data.</text>
</comment>
<sequence>MKQNGNQIGTKLICWKIGKPELKIRFFETKWETEWRTEWICCKIEKFEWRPGSFVAKLDNHKLKTYYLNVNTVL</sequence>
<proteinExistence type="predicted"/>
<dbReference type="KEGG" id="bthv:CQJ30_05065"/>
<dbReference type="RefSeq" id="WP_041903032.1">
    <property type="nucleotide sequence ID" value="NZ_CP023704.1"/>
</dbReference>
<gene>
    <name evidence="1" type="ORF">B4167_3049</name>
</gene>
<dbReference type="Proteomes" id="UP000032076">
    <property type="component" value="Unassembled WGS sequence"/>
</dbReference>
<protein>
    <submittedName>
        <fullName evidence="1">Uncharacterized protein</fullName>
    </submittedName>
</protein>
<dbReference type="EMBL" id="JXLU01000103">
    <property type="protein sequence ID" value="KIO72074.1"/>
    <property type="molecule type" value="Genomic_DNA"/>
</dbReference>
<reference evidence="1 2" key="1">
    <citation type="submission" date="2015-01" db="EMBL/GenBank/DDBJ databases">
        <title>Draft Genome Sequences of Four Bacillus thermoamylovorans Strains, Isolated From Food Products.</title>
        <authorList>
            <person name="Krawcyk A.O."/>
            <person name="Berendsen E.M."/>
            <person name="Eijlander R.T."/>
            <person name="de Jong A."/>
            <person name="Wells-Bennik M."/>
            <person name="Kuipers O.P."/>
        </authorList>
    </citation>
    <scope>NUCLEOTIDE SEQUENCE [LARGE SCALE GENOMIC DNA]</scope>
    <source>
        <strain evidence="1 2">B4167</strain>
    </source>
</reference>
<organism evidence="1 2">
    <name type="scientific">Caldibacillus thermoamylovorans</name>
    <dbReference type="NCBI Taxonomy" id="35841"/>
    <lineage>
        <taxon>Bacteria</taxon>
        <taxon>Bacillati</taxon>
        <taxon>Bacillota</taxon>
        <taxon>Bacilli</taxon>
        <taxon>Bacillales</taxon>
        <taxon>Bacillaceae</taxon>
        <taxon>Caldibacillus</taxon>
    </lineage>
</organism>